<keyword evidence="5" id="KW-1185">Reference proteome</keyword>
<organism evidence="4 5">
    <name type="scientific">Lasallia pustulata</name>
    <dbReference type="NCBI Taxonomy" id="136370"/>
    <lineage>
        <taxon>Eukaryota</taxon>
        <taxon>Fungi</taxon>
        <taxon>Dikarya</taxon>
        <taxon>Ascomycota</taxon>
        <taxon>Pezizomycotina</taxon>
        <taxon>Lecanoromycetes</taxon>
        <taxon>OSLEUM clade</taxon>
        <taxon>Umbilicariomycetidae</taxon>
        <taxon>Umbilicariales</taxon>
        <taxon>Umbilicariaceae</taxon>
        <taxon>Lasallia</taxon>
    </lineage>
</organism>
<dbReference type="PANTHER" id="PTHR11200:SF286">
    <property type="entry name" value="5-PHOSPHATASE, PUTATIVE (AFU_ORTHOLOGUE AFUA_5G07600)-RELATED"/>
    <property type="match status" value="1"/>
</dbReference>
<feature type="domain" description="Inositol polyphosphate-related phosphatase" evidence="3">
    <location>
        <begin position="2"/>
        <end position="371"/>
    </location>
</feature>
<dbReference type="InterPro" id="IPR046985">
    <property type="entry name" value="IP5"/>
</dbReference>
<accession>A0A1W5CVZ0</accession>
<evidence type="ECO:0000313" key="4">
    <source>
        <dbReference type="EMBL" id="SLM34829.1"/>
    </source>
</evidence>
<evidence type="ECO:0000313" key="5">
    <source>
        <dbReference type="Proteomes" id="UP000192927"/>
    </source>
</evidence>
<evidence type="ECO:0000259" key="3">
    <source>
        <dbReference type="SMART" id="SM00128"/>
    </source>
</evidence>
<dbReference type="GO" id="GO:0046856">
    <property type="term" value="P:phosphatidylinositol dephosphorylation"/>
    <property type="evidence" value="ECO:0007669"/>
    <property type="project" value="InterPro"/>
</dbReference>
<keyword evidence="2" id="KW-0812">Transmembrane</keyword>
<keyword evidence="2" id="KW-1133">Transmembrane helix</keyword>
<dbReference type="InterPro" id="IPR036691">
    <property type="entry name" value="Endo/exonu/phosph_ase_sf"/>
</dbReference>
<protein>
    <submittedName>
        <fullName evidence="4">Inositol 5-phosphatase</fullName>
    </submittedName>
</protein>
<dbReference type="PANTHER" id="PTHR11200">
    <property type="entry name" value="INOSITOL 5-PHOSPHATASE"/>
    <property type="match status" value="1"/>
</dbReference>
<evidence type="ECO:0000256" key="2">
    <source>
        <dbReference type="SAM" id="Phobius"/>
    </source>
</evidence>
<dbReference type="Pfam" id="PF22669">
    <property type="entry name" value="Exo_endo_phos2"/>
    <property type="match status" value="1"/>
</dbReference>
<dbReference type="SMART" id="SM00128">
    <property type="entry name" value="IPPc"/>
    <property type="match status" value="1"/>
</dbReference>
<sequence>MAPLSILIVTFNCARELVQPELFARHLANVLPNPRGPDILVLSLQELAPIAYSFLGGSHLVPYYERLHHTVHIAASTLGEVKYANVITRNVGLTAIMVFAREELVNQLEWIEAAGVGVGMHEMGNKGAVAARIGLSVSEGSIMEMTFVAAHLAPMENGLGRRNEDWKNIIRGLAFLPVRQGSMAAKTHTAQAITDEDRPLLSGSSDTTMQLSGLYTPASYLFLAGDLNYRTSSVKPTPKDYSKYPQPTKDTTDPKYYTHLLEDDQLTRELKAGRTCHGLREAPIDFPPTYKYSNKARAGAEADDAVAWHWANHRWPSWCDRVLYLDLPSWMKDHDPSNRIQVDKYTALPLMPTSDHRPVALLLTIPRSPVSPPENEDVDGDLRLHPPYAIDPEWRQKRVAARRKEIAVGLGAYFSLTWEGRSILLAMLIGALGAWAIVQNLVKY</sequence>
<feature type="transmembrane region" description="Helical" evidence="2">
    <location>
        <begin position="423"/>
        <end position="442"/>
    </location>
</feature>
<dbReference type="Gene3D" id="3.60.10.10">
    <property type="entry name" value="Endonuclease/exonuclease/phosphatase"/>
    <property type="match status" value="1"/>
</dbReference>
<dbReference type="GO" id="GO:0004439">
    <property type="term" value="F:phosphatidylinositol-4,5-bisphosphate 5-phosphatase activity"/>
    <property type="evidence" value="ECO:0007669"/>
    <property type="project" value="TreeGrafter"/>
</dbReference>
<dbReference type="SUPFAM" id="SSF56219">
    <property type="entry name" value="DNase I-like"/>
    <property type="match status" value="1"/>
</dbReference>
<feature type="region of interest" description="Disordered" evidence="1">
    <location>
        <begin position="235"/>
        <end position="254"/>
    </location>
</feature>
<keyword evidence="2" id="KW-0472">Membrane</keyword>
<proteinExistence type="predicted"/>
<dbReference type="InterPro" id="IPR000300">
    <property type="entry name" value="IPPc"/>
</dbReference>
<dbReference type="EMBL" id="FWEW01000417">
    <property type="protein sequence ID" value="SLM34829.1"/>
    <property type="molecule type" value="Genomic_DNA"/>
</dbReference>
<evidence type="ECO:0000256" key="1">
    <source>
        <dbReference type="SAM" id="MobiDB-lite"/>
    </source>
</evidence>
<reference evidence="5" key="1">
    <citation type="submission" date="2017-03" db="EMBL/GenBank/DDBJ databases">
        <authorList>
            <person name="Sharma R."/>
            <person name="Thines M."/>
        </authorList>
    </citation>
    <scope>NUCLEOTIDE SEQUENCE [LARGE SCALE GENOMIC DNA]</scope>
</reference>
<dbReference type="AlphaFoldDB" id="A0A1W5CVZ0"/>
<name>A0A1W5CVZ0_9LECA</name>
<dbReference type="Proteomes" id="UP000192927">
    <property type="component" value="Unassembled WGS sequence"/>
</dbReference>